<dbReference type="Pfam" id="PF05050">
    <property type="entry name" value="Methyltransf_21"/>
    <property type="match status" value="1"/>
</dbReference>
<reference evidence="3" key="1">
    <citation type="submission" date="2023-10" db="EMBL/GenBank/DDBJ databases">
        <authorList>
            <person name="Chen Y."/>
            <person name="Shah S."/>
            <person name="Dougan E. K."/>
            <person name="Thang M."/>
            <person name="Chan C."/>
        </authorList>
    </citation>
    <scope>NUCLEOTIDE SEQUENCE [LARGE SCALE GENOMIC DNA]</scope>
</reference>
<feature type="region of interest" description="Disordered" evidence="1">
    <location>
        <begin position="287"/>
        <end position="350"/>
    </location>
</feature>
<dbReference type="InterPro" id="IPR006342">
    <property type="entry name" value="FkbM_mtfrase"/>
</dbReference>
<name>A0ABN9W2R5_9DINO</name>
<feature type="domain" description="Methyltransferase FkbM" evidence="2">
    <location>
        <begin position="180"/>
        <end position="253"/>
    </location>
</feature>
<evidence type="ECO:0000259" key="2">
    <source>
        <dbReference type="Pfam" id="PF05050"/>
    </source>
</evidence>
<evidence type="ECO:0000313" key="4">
    <source>
        <dbReference type="Proteomes" id="UP001189429"/>
    </source>
</evidence>
<organism evidence="3 4">
    <name type="scientific">Prorocentrum cordatum</name>
    <dbReference type="NCBI Taxonomy" id="2364126"/>
    <lineage>
        <taxon>Eukaryota</taxon>
        <taxon>Sar</taxon>
        <taxon>Alveolata</taxon>
        <taxon>Dinophyceae</taxon>
        <taxon>Prorocentrales</taxon>
        <taxon>Prorocentraceae</taxon>
        <taxon>Prorocentrum</taxon>
    </lineage>
</organism>
<sequence>MTRHRDGNRYYQFTSTQVSQQPSDEDVQRLLLRAETVLRGQRDWRLLTTQWPVWRLLDRLAAAEVVNVTSGGSSFWMHVFPHRVRSDGLISNRIRATARPYCLQLFQDEVLRLASQGGGALRLVEAGPHIGDCMLWASAALGPRVLATAVEPVAQVVSLFRKSILANGFGIDLHHAWLGSAAGPAREGESVPWLSLDSILQEDVDILKIHTNGGETAILDGARRLFADHKVRVVIVHSAEAEELWGSTSFLLERGYSVSTDGRPLLSGDRRWLEERVAERGGLQLHALRRGEAKRRRATSLPPPPSPGLDLGSPRRRVPSRAAQGARDEVLHRSPPGCPGQAPGPSRSGS</sequence>
<dbReference type="SUPFAM" id="SSF53335">
    <property type="entry name" value="S-adenosyl-L-methionine-dependent methyltransferases"/>
    <property type="match status" value="1"/>
</dbReference>
<evidence type="ECO:0000313" key="3">
    <source>
        <dbReference type="EMBL" id="CAK0880337.1"/>
    </source>
</evidence>
<protein>
    <recommendedName>
        <fullName evidence="2">Methyltransferase FkbM domain-containing protein</fullName>
    </recommendedName>
</protein>
<proteinExistence type="predicted"/>
<dbReference type="Proteomes" id="UP001189429">
    <property type="component" value="Unassembled WGS sequence"/>
</dbReference>
<dbReference type="EMBL" id="CAUYUJ010018059">
    <property type="protein sequence ID" value="CAK0880337.1"/>
    <property type="molecule type" value="Genomic_DNA"/>
</dbReference>
<evidence type="ECO:0000256" key="1">
    <source>
        <dbReference type="SAM" id="MobiDB-lite"/>
    </source>
</evidence>
<accession>A0ABN9W2R5</accession>
<dbReference type="InterPro" id="IPR029063">
    <property type="entry name" value="SAM-dependent_MTases_sf"/>
</dbReference>
<keyword evidence="4" id="KW-1185">Reference proteome</keyword>
<dbReference type="Gene3D" id="3.40.50.150">
    <property type="entry name" value="Vaccinia Virus protein VP39"/>
    <property type="match status" value="1"/>
</dbReference>
<comment type="caution">
    <text evidence="3">The sequence shown here is derived from an EMBL/GenBank/DDBJ whole genome shotgun (WGS) entry which is preliminary data.</text>
</comment>
<gene>
    <name evidence="3" type="ORF">PCOR1329_LOCUS63500</name>
</gene>